<dbReference type="SUPFAM" id="SSF56235">
    <property type="entry name" value="N-terminal nucleophile aminohydrolases (Ntn hydrolases)"/>
    <property type="match status" value="1"/>
</dbReference>
<organism evidence="1 2">
    <name type="scientific">Papaver atlanticum</name>
    <dbReference type="NCBI Taxonomy" id="357466"/>
    <lineage>
        <taxon>Eukaryota</taxon>
        <taxon>Viridiplantae</taxon>
        <taxon>Streptophyta</taxon>
        <taxon>Embryophyta</taxon>
        <taxon>Tracheophyta</taxon>
        <taxon>Spermatophyta</taxon>
        <taxon>Magnoliopsida</taxon>
        <taxon>Ranunculales</taxon>
        <taxon>Papaveraceae</taxon>
        <taxon>Papaveroideae</taxon>
        <taxon>Papaver</taxon>
    </lineage>
</organism>
<dbReference type="GO" id="GO:0051603">
    <property type="term" value="P:proteolysis involved in protein catabolic process"/>
    <property type="evidence" value="ECO:0007669"/>
    <property type="project" value="InterPro"/>
</dbReference>
<accession>A0AAD4XUG1</accession>
<dbReference type="GO" id="GO:0005839">
    <property type="term" value="C:proteasome core complex"/>
    <property type="evidence" value="ECO:0007669"/>
    <property type="project" value="InterPro"/>
</dbReference>
<name>A0AAD4XUG1_9MAGN</name>
<dbReference type="InterPro" id="IPR001353">
    <property type="entry name" value="Proteasome_sua/b"/>
</dbReference>
<dbReference type="AlphaFoldDB" id="A0AAD4XUG1"/>
<evidence type="ECO:0000313" key="1">
    <source>
        <dbReference type="EMBL" id="KAI3949165.1"/>
    </source>
</evidence>
<reference evidence="1" key="1">
    <citation type="submission" date="2022-04" db="EMBL/GenBank/DDBJ databases">
        <title>A functionally conserved STORR gene fusion in Papaver species that diverged 16.8 million years ago.</title>
        <authorList>
            <person name="Catania T."/>
        </authorList>
    </citation>
    <scope>NUCLEOTIDE SEQUENCE</scope>
    <source>
        <strain evidence="1">S-188037</strain>
    </source>
</reference>
<dbReference type="Pfam" id="PF00227">
    <property type="entry name" value="Proteasome"/>
    <property type="match status" value="1"/>
</dbReference>
<dbReference type="Proteomes" id="UP001202328">
    <property type="component" value="Unassembled WGS sequence"/>
</dbReference>
<comment type="caution">
    <text evidence="1">The sequence shown here is derived from an EMBL/GenBank/DDBJ whole genome shotgun (WGS) entry which is preliminary data.</text>
</comment>
<dbReference type="Gene3D" id="3.60.20.10">
    <property type="entry name" value="Glutamine Phosphoribosylpyrophosphate, subunit 1, domain 1"/>
    <property type="match status" value="1"/>
</dbReference>
<dbReference type="InterPro" id="IPR029055">
    <property type="entry name" value="Ntn_hydrolases_N"/>
</dbReference>
<sequence>MIPELEDWFKDYEEERISQTGKILLCLGFVFLTHDEEHEDDECWMGTTGYSMVLKDCVIMGSDRQKGNYSGSKTKLTEKTFSLDGVPVGYVRAGYEDDADALVELLKKCVREGCRDVAEMANYVFDNAGSVLPANHRGHLLIGGYNQGSSEGHLYHVFNGGVLDIMASENIKEIHGRFQVGSGKGGAFVRQNESYNFNMPEEEGITLFEETIWYAIKNDKHTGLGVEYVVIRRSGPPLEIRETLTI</sequence>
<keyword evidence="2" id="KW-1185">Reference proteome</keyword>
<gene>
    <name evidence="1" type="ORF">MKW98_026545</name>
</gene>
<dbReference type="EMBL" id="JAJJMB010003182">
    <property type="protein sequence ID" value="KAI3949165.1"/>
    <property type="molecule type" value="Genomic_DNA"/>
</dbReference>
<proteinExistence type="predicted"/>
<protein>
    <submittedName>
        <fullName evidence="1">Uncharacterized protein</fullName>
    </submittedName>
</protein>
<evidence type="ECO:0000313" key="2">
    <source>
        <dbReference type="Proteomes" id="UP001202328"/>
    </source>
</evidence>